<dbReference type="Proteomes" id="UP000288805">
    <property type="component" value="Unassembled WGS sequence"/>
</dbReference>
<comment type="caution">
    <text evidence="1">The sequence shown here is derived from an EMBL/GenBank/DDBJ whole genome shotgun (WGS) entry which is preliminary data.</text>
</comment>
<dbReference type="AlphaFoldDB" id="A0A438HSA7"/>
<protein>
    <submittedName>
        <fullName evidence="1">Uncharacterized protein</fullName>
    </submittedName>
</protein>
<dbReference type="EMBL" id="QGNW01000184">
    <property type="protein sequence ID" value="RVW87351.1"/>
    <property type="molecule type" value="Genomic_DNA"/>
</dbReference>
<name>A0A438HSA7_VITVI</name>
<proteinExistence type="predicted"/>
<gene>
    <name evidence="1" type="ORF">CK203_033693</name>
</gene>
<organism evidence="1 2">
    <name type="scientific">Vitis vinifera</name>
    <name type="common">Grape</name>
    <dbReference type="NCBI Taxonomy" id="29760"/>
    <lineage>
        <taxon>Eukaryota</taxon>
        <taxon>Viridiplantae</taxon>
        <taxon>Streptophyta</taxon>
        <taxon>Embryophyta</taxon>
        <taxon>Tracheophyta</taxon>
        <taxon>Spermatophyta</taxon>
        <taxon>Magnoliopsida</taxon>
        <taxon>eudicotyledons</taxon>
        <taxon>Gunneridae</taxon>
        <taxon>Pentapetalae</taxon>
        <taxon>rosids</taxon>
        <taxon>Vitales</taxon>
        <taxon>Vitaceae</taxon>
        <taxon>Viteae</taxon>
        <taxon>Vitis</taxon>
    </lineage>
</organism>
<sequence>MEFPSDKNVSCFLYAHLCLGLCNNIETCAKLNLVLVGKALLILAHNSANHISLYIHIVDFQFPF</sequence>
<reference evidence="1 2" key="1">
    <citation type="journal article" date="2018" name="PLoS Genet.">
        <title>Population sequencing reveals clonal diversity and ancestral inbreeding in the grapevine cultivar Chardonnay.</title>
        <authorList>
            <person name="Roach M.J."/>
            <person name="Johnson D.L."/>
            <person name="Bohlmann J."/>
            <person name="van Vuuren H.J."/>
            <person name="Jones S.J."/>
            <person name="Pretorius I.S."/>
            <person name="Schmidt S.A."/>
            <person name="Borneman A.R."/>
        </authorList>
    </citation>
    <scope>NUCLEOTIDE SEQUENCE [LARGE SCALE GENOMIC DNA]</scope>
    <source>
        <strain evidence="2">cv. Chardonnay</strain>
        <tissue evidence="1">Leaf</tissue>
    </source>
</reference>
<evidence type="ECO:0000313" key="2">
    <source>
        <dbReference type="Proteomes" id="UP000288805"/>
    </source>
</evidence>
<evidence type="ECO:0000313" key="1">
    <source>
        <dbReference type="EMBL" id="RVW87351.1"/>
    </source>
</evidence>
<accession>A0A438HSA7</accession>